<keyword evidence="1" id="KW-1133">Transmembrane helix</keyword>
<dbReference type="Proteomes" id="UP000011550">
    <property type="component" value="Unassembled WGS sequence"/>
</dbReference>
<organism evidence="2 3">
    <name type="scientific">Haloferax mucosum ATCC BAA-1512</name>
    <dbReference type="NCBI Taxonomy" id="662479"/>
    <lineage>
        <taxon>Archaea</taxon>
        <taxon>Methanobacteriati</taxon>
        <taxon>Methanobacteriota</taxon>
        <taxon>Stenosarchaea group</taxon>
        <taxon>Halobacteria</taxon>
        <taxon>Halobacteriales</taxon>
        <taxon>Haloferacaceae</taxon>
        <taxon>Haloferax</taxon>
    </lineage>
</organism>
<name>M0IDH0_9EURY</name>
<dbReference type="AlphaFoldDB" id="M0IDH0"/>
<evidence type="ECO:0000256" key="1">
    <source>
        <dbReference type="SAM" id="Phobius"/>
    </source>
</evidence>
<protein>
    <submittedName>
        <fullName evidence="2">Uncharacterized protein</fullName>
    </submittedName>
</protein>
<gene>
    <name evidence="2" type="ORF">C440_07017</name>
</gene>
<evidence type="ECO:0000313" key="3">
    <source>
        <dbReference type="Proteomes" id="UP000011550"/>
    </source>
</evidence>
<reference evidence="2 3" key="1">
    <citation type="journal article" date="2014" name="PLoS Genet.">
        <title>Phylogenetically driven sequencing of extremely halophilic archaea reveals strategies for static and dynamic osmo-response.</title>
        <authorList>
            <person name="Becker E.A."/>
            <person name="Seitzer P.M."/>
            <person name="Tritt A."/>
            <person name="Larsen D."/>
            <person name="Krusor M."/>
            <person name="Yao A.I."/>
            <person name="Wu D."/>
            <person name="Madern D."/>
            <person name="Eisen J.A."/>
            <person name="Darling A.E."/>
            <person name="Facciotti M.T."/>
        </authorList>
    </citation>
    <scope>NUCLEOTIDE SEQUENCE [LARGE SCALE GENOMIC DNA]</scope>
    <source>
        <strain evidence="2 3">ATCC BAA-1512</strain>
    </source>
</reference>
<dbReference type="OrthoDB" id="293523at2157"/>
<accession>M0IDH0</accession>
<keyword evidence="3" id="KW-1185">Reference proteome</keyword>
<dbReference type="EMBL" id="AOLN01000011">
    <property type="protein sequence ID" value="ELZ94806.1"/>
    <property type="molecule type" value="Genomic_DNA"/>
</dbReference>
<comment type="caution">
    <text evidence="2">The sequence shown here is derived from an EMBL/GenBank/DDBJ whole genome shotgun (WGS) entry which is preliminary data.</text>
</comment>
<dbReference type="PATRIC" id="fig|662479.7.peg.1416"/>
<evidence type="ECO:0000313" key="2">
    <source>
        <dbReference type="EMBL" id="ELZ94806.1"/>
    </source>
</evidence>
<feature type="transmembrane region" description="Helical" evidence="1">
    <location>
        <begin position="38"/>
        <end position="58"/>
    </location>
</feature>
<keyword evidence="1" id="KW-0472">Membrane</keyword>
<proteinExistence type="predicted"/>
<keyword evidence="1" id="KW-0812">Transmembrane</keyword>
<feature type="transmembrane region" description="Helical" evidence="1">
    <location>
        <begin position="15"/>
        <end position="33"/>
    </location>
</feature>
<sequence length="67" mass="7344">MSSLAFLLPSDDEPIGRFLALTLVVYLVLTGFAGVWQLLLAMVIALTIWTIVVTIQGYRYGLLEGTV</sequence>
<dbReference type="RefSeq" id="WP_008319619.1">
    <property type="nucleotide sequence ID" value="NZ_AOLN01000011.1"/>
</dbReference>